<evidence type="ECO:0000313" key="2">
    <source>
        <dbReference type="Proteomes" id="UP000785653"/>
    </source>
</evidence>
<sequence length="150" mass="17280">MSTQTAQQIIAAARCNAAMLPSEQAAARERRNTARKAAHKAREAAKPVRATRELPPIDGAHWVRRRYGSNWIYPAVQITSPHVARLIAQWFPRTTRYVETPSAWGLYVWNSRRGPEPVLAQEGWYIVRTKYGMRVMQPGIFQQLYVQYEK</sequence>
<proteinExistence type="predicted"/>
<dbReference type="EMBL" id="JABZXS010000004">
    <property type="protein sequence ID" value="MBF1672763.1"/>
    <property type="molecule type" value="Genomic_DNA"/>
</dbReference>
<dbReference type="Proteomes" id="UP000785653">
    <property type="component" value="Unassembled WGS sequence"/>
</dbReference>
<reference evidence="1" key="1">
    <citation type="submission" date="2020-04" db="EMBL/GenBank/DDBJ databases">
        <title>Deep metagenomics examines the oral microbiome during advanced dental caries in children, revealing novel taxa and co-occurrences with host molecules.</title>
        <authorList>
            <person name="Baker J.L."/>
            <person name="Morton J.T."/>
            <person name="Dinis M."/>
            <person name="Alvarez R."/>
            <person name="Tran N.C."/>
            <person name="Knight R."/>
            <person name="Edlund A."/>
        </authorList>
    </citation>
    <scope>NUCLEOTIDE SEQUENCE</scope>
    <source>
        <strain evidence="1">JCVI_47_bin.3</strain>
    </source>
</reference>
<comment type="caution">
    <text evidence="1">The sequence shown here is derived from an EMBL/GenBank/DDBJ whole genome shotgun (WGS) entry which is preliminary data.</text>
</comment>
<dbReference type="AlphaFoldDB" id="A0A930LXM1"/>
<name>A0A930LXM1_9MICC</name>
<protein>
    <submittedName>
        <fullName evidence="1">Uncharacterized protein</fullName>
    </submittedName>
</protein>
<evidence type="ECO:0000313" key="1">
    <source>
        <dbReference type="EMBL" id="MBF1672763.1"/>
    </source>
</evidence>
<accession>A0A930LXM1</accession>
<organism evidence="1 2">
    <name type="scientific">Rothia mucilaginosa</name>
    <dbReference type="NCBI Taxonomy" id="43675"/>
    <lineage>
        <taxon>Bacteria</taxon>
        <taxon>Bacillati</taxon>
        <taxon>Actinomycetota</taxon>
        <taxon>Actinomycetes</taxon>
        <taxon>Micrococcales</taxon>
        <taxon>Micrococcaceae</taxon>
        <taxon>Rothia</taxon>
    </lineage>
</organism>
<gene>
    <name evidence="1" type="ORF">HXO65_00930</name>
</gene>